<feature type="domain" description="Putative Flp pilus-assembly TadG-like N-terminal" evidence="1">
    <location>
        <begin position="13"/>
        <end position="59"/>
    </location>
</feature>
<evidence type="ECO:0000313" key="2">
    <source>
        <dbReference type="EMBL" id="MFC0387104.1"/>
    </source>
</evidence>
<keyword evidence="3" id="KW-1185">Reference proteome</keyword>
<dbReference type="EMBL" id="JBHLVZ010000044">
    <property type="protein sequence ID" value="MFC0387104.1"/>
    <property type="molecule type" value="Genomic_DNA"/>
</dbReference>
<dbReference type="Pfam" id="PF13400">
    <property type="entry name" value="Tad"/>
    <property type="match status" value="1"/>
</dbReference>
<reference evidence="2 3" key="1">
    <citation type="submission" date="2024-09" db="EMBL/GenBank/DDBJ databases">
        <authorList>
            <person name="Sun Q."/>
            <person name="Mori K."/>
        </authorList>
    </citation>
    <scope>NUCLEOTIDE SEQUENCE [LARGE SCALE GENOMIC DNA]</scope>
    <source>
        <strain evidence="2 3">CCM 7468</strain>
    </source>
</reference>
<dbReference type="Proteomes" id="UP001589789">
    <property type="component" value="Unassembled WGS sequence"/>
</dbReference>
<evidence type="ECO:0000259" key="1">
    <source>
        <dbReference type="Pfam" id="PF13400"/>
    </source>
</evidence>
<evidence type="ECO:0000313" key="3">
    <source>
        <dbReference type="Proteomes" id="UP001589789"/>
    </source>
</evidence>
<comment type="caution">
    <text evidence="2">The sequence shown here is derived from an EMBL/GenBank/DDBJ whole genome shotgun (WGS) entry which is preliminary data.</text>
</comment>
<organism evidence="2 3">
    <name type="scientific">Muricoccus vinaceus</name>
    <dbReference type="NCBI Taxonomy" id="424704"/>
    <lineage>
        <taxon>Bacteria</taxon>
        <taxon>Pseudomonadati</taxon>
        <taxon>Pseudomonadota</taxon>
        <taxon>Alphaproteobacteria</taxon>
        <taxon>Acetobacterales</taxon>
        <taxon>Roseomonadaceae</taxon>
        <taxon>Muricoccus</taxon>
    </lineage>
</organism>
<sequence>MRRPVPQLGQSGGTTALMAGAATMLLGFAGLATEAGAWYLVKRNAVTAADMAALAAAAAVERGADAVAVGHDTVSRNGFRQAADTTVTVNNPPLSGTQAGNPSAVEVLVRRTIPLTLARLFISTAPVVRSRAVAVVHADEEVCVLALGGGLELGGNSTLNVRRCALASNATAPNGVAVNGSSRVRAAQLVTTGSCNNCTGGDVWTDDTRTQRPITMANRPAPIRDPFVGLQGWTPHSPTGCQTVTFSRNAAAISPGQAICSPVTVGPNDTLTLDPGIYYFKNADLVVRGTIQGNGVTIVMTGNPDSVGTIQINAQSKGDLRGPTSPLIPGHPESDGLLFYRDARATNNGPQKEVQLNGGSTLRLNGGMYFPTSDVVMNGTSDIGSTCLSLVAYRLSFSGNSDTDLDVSGCAGFAPYPTIRTVRLVE</sequence>
<accession>A0ABV6IV23</accession>
<protein>
    <submittedName>
        <fullName evidence="2">Pilus assembly protein TadG-related protein</fullName>
    </submittedName>
</protein>
<dbReference type="RefSeq" id="WP_377052231.1">
    <property type="nucleotide sequence ID" value="NZ_JBHLVZ010000044.1"/>
</dbReference>
<proteinExistence type="predicted"/>
<dbReference type="InterPro" id="IPR028087">
    <property type="entry name" value="Tad_N"/>
</dbReference>
<gene>
    <name evidence="2" type="ORF">ACFFIC_16315</name>
</gene>
<name>A0ABV6IV23_9PROT</name>